<proteinExistence type="predicted"/>
<evidence type="ECO:0000313" key="3">
    <source>
        <dbReference type="Proteomes" id="UP001064933"/>
    </source>
</evidence>
<evidence type="ECO:0000313" key="2">
    <source>
        <dbReference type="EMBL" id="UXH79401.1"/>
    </source>
</evidence>
<feature type="transmembrane region" description="Helical" evidence="1">
    <location>
        <begin position="40"/>
        <end position="58"/>
    </location>
</feature>
<keyword evidence="3" id="KW-1185">Reference proteome</keyword>
<keyword evidence="1" id="KW-1133">Transmembrane helix</keyword>
<evidence type="ECO:0000256" key="1">
    <source>
        <dbReference type="SAM" id="Phobius"/>
    </source>
</evidence>
<keyword evidence="1" id="KW-0812">Transmembrane</keyword>
<name>A0ABY6B864_9BURK</name>
<dbReference type="Proteomes" id="UP001064933">
    <property type="component" value="Chromosome"/>
</dbReference>
<protein>
    <submittedName>
        <fullName evidence="2">Uncharacterized protein</fullName>
    </submittedName>
</protein>
<keyword evidence="1" id="KW-0472">Membrane</keyword>
<feature type="transmembrane region" description="Helical" evidence="1">
    <location>
        <begin position="79"/>
        <end position="105"/>
    </location>
</feature>
<dbReference type="RefSeq" id="WP_261759220.1">
    <property type="nucleotide sequence ID" value="NZ_CP104562.2"/>
</dbReference>
<gene>
    <name evidence="2" type="ORF">N4261_05590</name>
</gene>
<sequence>MRIIQSLGFLLTAGFVFGFHILTQGMAADAAEVIPKAPDVAGFVLGGPLLFVAALLLVPSSIMLMAPTSRSRHGITGGWFALWCLNAVLSMGFIGTGAALAWALIQR</sequence>
<organism evidence="2 3">
    <name type="scientific">Roseateles amylovorans</name>
    <dbReference type="NCBI Taxonomy" id="2978473"/>
    <lineage>
        <taxon>Bacteria</taxon>
        <taxon>Pseudomonadati</taxon>
        <taxon>Pseudomonadota</taxon>
        <taxon>Betaproteobacteria</taxon>
        <taxon>Burkholderiales</taxon>
        <taxon>Sphaerotilaceae</taxon>
        <taxon>Roseateles</taxon>
    </lineage>
</organism>
<reference evidence="2" key="1">
    <citation type="submission" date="2022-10" db="EMBL/GenBank/DDBJ databases">
        <title>Characterization and whole genome sequencing of a new Roseateles species, isolated from fresh water.</title>
        <authorList>
            <person name="Guliayeva D.Y."/>
            <person name="Akhremchuk A.E."/>
            <person name="Sikolenko M.A."/>
            <person name="Valentovich L.N."/>
            <person name="Sidarenka A.V."/>
        </authorList>
    </citation>
    <scope>NUCLEOTIDE SEQUENCE</scope>
    <source>
        <strain evidence="2">BIM B-1768</strain>
    </source>
</reference>
<accession>A0ABY6B864</accession>
<dbReference type="EMBL" id="CP104562">
    <property type="protein sequence ID" value="UXH79401.1"/>
    <property type="molecule type" value="Genomic_DNA"/>
</dbReference>